<keyword evidence="3" id="KW-1185">Reference proteome</keyword>
<evidence type="ECO:0000256" key="1">
    <source>
        <dbReference type="SAM" id="Phobius"/>
    </source>
</evidence>
<keyword evidence="1" id="KW-1133">Transmembrane helix</keyword>
<evidence type="ECO:0008006" key="4">
    <source>
        <dbReference type="Google" id="ProtNLM"/>
    </source>
</evidence>
<reference evidence="2 3" key="1">
    <citation type="submission" date="2022-03" db="EMBL/GenBank/DDBJ databases">
        <title>Pseudonocardia alaer sp. nov., a novel actinomycete isolated from reed forest soil.</title>
        <authorList>
            <person name="Wang L."/>
        </authorList>
    </citation>
    <scope>NUCLEOTIDE SEQUENCE [LARGE SCALE GENOMIC DNA]</scope>
    <source>
        <strain evidence="2 3">Y-16303</strain>
    </source>
</reference>
<keyword evidence="1" id="KW-0472">Membrane</keyword>
<accession>A0ABS9TGF5</accession>
<comment type="caution">
    <text evidence="2">The sequence shown here is derived from an EMBL/GenBank/DDBJ whole genome shotgun (WGS) entry which is preliminary data.</text>
</comment>
<dbReference type="RefSeq" id="WP_241038090.1">
    <property type="nucleotide sequence ID" value="NZ_BAAAJF010000003.1"/>
</dbReference>
<keyword evidence="1" id="KW-0812">Transmembrane</keyword>
<gene>
    <name evidence="2" type="ORF">MMF94_18220</name>
</gene>
<feature type="transmembrane region" description="Helical" evidence="1">
    <location>
        <begin position="101"/>
        <end position="120"/>
    </location>
</feature>
<name>A0ABS9TGF5_9PSEU</name>
<proteinExistence type="predicted"/>
<dbReference type="Proteomes" id="UP001299970">
    <property type="component" value="Unassembled WGS sequence"/>
</dbReference>
<sequence length="125" mass="12588">MTDSTPARPAQNVPARSVSSEVVAAVADRLGRDQVFGPAVTSASGTTLVPVARVRAGGGVGAMRPGAASTGAAAIARPMGAFSVTPDGKVSWHPAVDVNRIVLGGQITLAAVIVLVLGVLRRPRR</sequence>
<dbReference type="EMBL" id="JAKXMK010000015">
    <property type="protein sequence ID" value="MCH6167625.1"/>
    <property type="molecule type" value="Genomic_DNA"/>
</dbReference>
<protein>
    <recommendedName>
        <fullName evidence="4">Sporulation protein YtfJ</fullName>
    </recommendedName>
</protein>
<evidence type="ECO:0000313" key="2">
    <source>
        <dbReference type="EMBL" id="MCH6167625.1"/>
    </source>
</evidence>
<organism evidence="2 3">
    <name type="scientific">Pseudonocardia alaniniphila</name>
    <dbReference type="NCBI Taxonomy" id="75291"/>
    <lineage>
        <taxon>Bacteria</taxon>
        <taxon>Bacillati</taxon>
        <taxon>Actinomycetota</taxon>
        <taxon>Actinomycetes</taxon>
        <taxon>Pseudonocardiales</taxon>
        <taxon>Pseudonocardiaceae</taxon>
        <taxon>Pseudonocardia</taxon>
    </lineage>
</organism>
<evidence type="ECO:0000313" key="3">
    <source>
        <dbReference type="Proteomes" id="UP001299970"/>
    </source>
</evidence>